<dbReference type="PANTHER" id="PTHR47966">
    <property type="entry name" value="BETA-SITE APP-CLEAVING ENZYME, ISOFORM A-RELATED"/>
    <property type="match status" value="1"/>
</dbReference>
<feature type="active site" evidence="3">
    <location>
        <position position="90"/>
    </location>
</feature>
<feature type="domain" description="Peptidase A1" evidence="6">
    <location>
        <begin position="74"/>
        <end position="383"/>
    </location>
</feature>
<protein>
    <submittedName>
        <fullName evidence="7">Related to rhizopuspepsin-2</fullName>
    </submittedName>
</protein>
<dbReference type="GO" id="GO:0006508">
    <property type="term" value="P:proteolysis"/>
    <property type="evidence" value="ECO:0007669"/>
    <property type="project" value="UniProtKB-KW"/>
</dbReference>
<feature type="chain" id="PRO_5009447631" evidence="5">
    <location>
        <begin position="19"/>
        <end position="386"/>
    </location>
</feature>
<evidence type="ECO:0000256" key="5">
    <source>
        <dbReference type="SAM" id="SignalP"/>
    </source>
</evidence>
<dbReference type="SUPFAM" id="SSF50630">
    <property type="entry name" value="Acid proteases"/>
    <property type="match status" value="1"/>
</dbReference>
<gene>
    <name evidence="7" type="ORF">RSE6_00861</name>
</gene>
<evidence type="ECO:0000256" key="4">
    <source>
        <dbReference type="RuleBase" id="RU000454"/>
    </source>
</evidence>
<feature type="signal peptide" evidence="5">
    <location>
        <begin position="1"/>
        <end position="18"/>
    </location>
</feature>
<dbReference type="Gene3D" id="2.40.70.10">
    <property type="entry name" value="Acid Proteases"/>
    <property type="match status" value="2"/>
</dbReference>
<evidence type="ECO:0000313" key="7">
    <source>
        <dbReference type="EMBL" id="CZT41152.1"/>
    </source>
</evidence>
<evidence type="ECO:0000259" key="6">
    <source>
        <dbReference type="PROSITE" id="PS51767"/>
    </source>
</evidence>
<dbReference type="CDD" id="cd05471">
    <property type="entry name" value="pepsin_like"/>
    <property type="match status" value="1"/>
</dbReference>
<dbReference type="InterPro" id="IPR034164">
    <property type="entry name" value="Pepsin-like_dom"/>
</dbReference>
<evidence type="ECO:0000256" key="2">
    <source>
        <dbReference type="ARBA" id="ARBA00022750"/>
    </source>
</evidence>
<evidence type="ECO:0000256" key="3">
    <source>
        <dbReference type="PIRSR" id="PIRSR601461-1"/>
    </source>
</evidence>
<reference evidence="8" key="1">
    <citation type="submission" date="2016-03" db="EMBL/GenBank/DDBJ databases">
        <authorList>
            <person name="Guldener U."/>
        </authorList>
    </citation>
    <scope>NUCLEOTIDE SEQUENCE [LARGE SCALE GENOMIC DNA]</scope>
</reference>
<dbReference type="Proteomes" id="UP000177625">
    <property type="component" value="Unassembled WGS sequence"/>
</dbReference>
<keyword evidence="5" id="KW-0732">Signal</keyword>
<dbReference type="InterPro" id="IPR033121">
    <property type="entry name" value="PEPTIDASE_A1"/>
</dbReference>
<dbReference type="PROSITE" id="PS51767">
    <property type="entry name" value="PEPTIDASE_A1"/>
    <property type="match status" value="1"/>
</dbReference>
<evidence type="ECO:0000313" key="8">
    <source>
        <dbReference type="Proteomes" id="UP000177625"/>
    </source>
</evidence>
<dbReference type="InterPro" id="IPR021109">
    <property type="entry name" value="Peptidase_aspartic_dom_sf"/>
</dbReference>
<dbReference type="InterPro" id="IPR001461">
    <property type="entry name" value="Aspartic_peptidase_A1"/>
</dbReference>
<name>A0A1E1LWA6_RHYSE</name>
<dbReference type="GO" id="GO:0004190">
    <property type="term" value="F:aspartic-type endopeptidase activity"/>
    <property type="evidence" value="ECO:0007669"/>
    <property type="project" value="UniProtKB-KW"/>
</dbReference>
<dbReference type="AlphaFoldDB" id="A0A1E1LWA6"/>
<accession>A0A1E1LWA6</accession>
<dbReference type="InterPro" id="IPR001969">
    <property type="entry name" value="Aspartic_peptidase_AS"/>
</dbReference>
<dbReference type="EMBL" id="FJVC01000023">
    <property type="protein sequence ID" value="CZT41152.1"/>
    <property type="molecule type" value="Genomic_DNA"/>
</dbReference>
<sequence length="386" mass="41721">MFFNNLLVVATVISLVSASPIEHHDTTRLVVVPMRRITNVSSVSGKDRLAARRGLTTLESRASSGAIQNWDIQYVAPVEIGGKIWQLQVDTGSSNTWCGARKPCEKSATGISTGRKISMIYYKKKGEMHGIEYKDTVSFAGLTVKSQSIGAATSTKGIIMVDGVFGLGPVEQTEDTTSGIKRVPTFMNNLKAQGSIATEVFALSYRPESGNHMNDINGELTIGGIDTSKYTGDLTYFPQVTTGPNAGCWGIAVTKFTYGSTTLISKVTAIVDSGTTFIYLPTAAYNAFLSASGGQRCEQDLVCWTIKPTANFSITFGSSTYTLTPAQYLFPAAQYAPWNVPVGKYWSYITEADHSKHSGIIGQKFLENYYSVFDAPNARIGFAANS</sequence>
<dbReference type="PROSITE" id="PS00141">
    <property type="entry name" value="ASP_PROTEASE"/>
    <property type="match status" value="1"/>
</dbReference>
<dbReference type="Pfam" id="PF00026">
    <property type="entry name" value="Asp"/>
    <property type="match status" value="1"/>
</dbReference>
<comment type="similarity">
    <text evidence="1 4">Belongs to the peptidase A1 family.</text>
</comment>
<feature type="active site" evidence="3">
    <location>
        <position position="272"/>
    </location>
</feature>
<organism evidence="7 8">
    <name type="scientific">Rhynchosporium secalis</name>
    <name type="common">Barley scald fungus</name>
    <dbReference type="NCBI Taxonomy" id="38038"/>
    <lineage>
        <taxon>Eukaryota</taxon>
        <taxon>Fungi</taxon>
        <taxon>Dikarya</taxon>
        <taxon>Ascomycota</taxon>
        <taxon>Pezizomycotina</taxon>
        <taxon>Leotiomycetes</taxon>
        <taxon>Helotiales</taxon>
        <taxon>Ploettnerulaceae</taxon>
        <taxon>Rhynchosporium</taxon>
    </lineage>
</organism>
<evidence type="ECO:0000256" key="1">
    <source>
        <dbReference type="ARBA" id="ARBA00007447"/>
    </source>
</evidence>
<keyword evidence="4" id="KW-0645">Protease</keyword>
<dbReference type="PRINTS" id="PR00792">
    <property type="entry name" value="PEPSIN"/>
</dbReference>
<proteinExistence type="inferred from homology"/>
<keyword evidence="4" id="KW-0378">Hydrolase</keyword>
<keyword evidence="8" id="KW-1185">Reference proteome</keyword>
<keyword evidence="2 4" id="KW-0064">Aspartyl protease</keyword>
<dbReference type="PANTHER" id="PTHR47966:SF51">
    <property type="entry name" value="BETA-SITE APP-CLEAVING ENZYME, ISOFORM A-RELATED"/>
    <property type="match status" value="1"/>
</dbReference>